<dbReference type="EMBL" id="JAHXZJ010000001">
    <property type="protein sequence ID" value="KAH0567149.1"/>
    <property type="molecule type" value="Genomic_DNA"/>
</dbReference>
<evidence type="ECO:0000256" key="1">
    <source>
        <dbReference type="SAM" id="MobiDB-lite"/>
    </source>
</evidence>
<feature type="compositionally biased region" description="Acidic residues" evidence="1">
    <location>
        <begin position="49"/>
        <end position="64"/>
    </location>
</feature>
<evidence type="ECO:0000313" key="2">
    <source>
        <dbReference type="EMBL" id="KAH0567149.1"/>
    </source>
</evidence>
<organism evidence="2 3">
    <name type="scientific">Cotesia glomerata</name>
    <name type="common">Lepidopteran parasitic wasp</name>
    <name type="synonym">Apanteles glomeratus</name>
    <dbReference type="NCBI Taxonomy" id="32391"/>
    <lineage>
        <taxon>Eukaryota</taxon>
        <taxon>Metazoa</taxon>
        <taxon>Ecdysozoa</taxon>
        <taxon>Arthropoda</taxon>
        <taxon>Hexapoda</taxon>
        <taxon>Insecta</taxon>
        <taxon>Pterygota</taxon>
        <taxon>Neoptera</taxon>
        <taxon>Endopterygota</taxon>
        <taxon>Hymenoptera</taxon>
        <taxon>Apocrita</taxon>
        <taxon>Ichneumonoidea</taxon>
        <taxon>Braconidae</taxon>
        <taxon>Microgastrinae</taxon>
        <taxon>Cotesia</taxon>
    </lineage>
</organism>
<proteinExistence type="predicted"/>
<dbReference type="Proteomes" id="UP000826195">
    <property type="component" value="Unassembled WGS sequence"/>
</dbReference>
<gene>
    <name evidence="2" type="ORF">KQX54_007014</name>
</gene>
<protein>
    <submittedName>
        <fullName evidence="2">Uncharacterized protein</fullName>
    </submittedName>
</protein>
<reference evidence="2 3" key="1">
    <citation type="journal article" date="2021" name="J. Hered.">
        <title>A chromosome-level genome assembly of the parasitoid wasp, Cotesia glomerata (Hymenoptera: Braconidae).</title>
        <authorList>
            <person name="Pinto B.J."/>
            <person name="Weis J.J."/>
            <person name="Gamble T."/>
            <person name="Ode P.J."/>
            <person name="Paul R."/>
            <person name="Zaspel J.M."/>
        </authorList>
    </citation>
    <scope>NUCLEOTIDE SEQUENCE [LARGE SCALE GENOMIC DNA]</scope>
    <source>
        <strain evidence="2">CgM1</strain>
    </source>
</reference>
<sequence length="88" mass="10076">MNLRVSLKDIESTSRGQWIQARQSQDMLNDLINTFLGANGEKEDREKEAEGEEDTDEVENEGVETEIPNGRWVIGCWLVYYKASRVPS</sequence>
<evidence type="ECO:0000313" key="3">
    <source>
        <dbReference type="Proteomes" id="UP000826195"/>
    </source>
</evidence>
<keyword evidence="3" id="KW-1185">Reference proteome</keyword>
<feature type="region of interest" description="Disordered" evidence="1">
    <location>
        <begin position="37"/>
        <end position="64"/>
    </location>
</feature>
<accession>A0AAV7J4R7</accession>
<comment type="caution">
    <text evidence="2">The sequence shown here is derived from an EMBL/GenBank/DDBJ whole genome shotgun (WGS) entry which is preliminary data.</text>
</comment>
<dbReference type="AlphaFoldDB" id="A0AAV7J4R7"/>
<name>A0AAV7J4R7_COTGL</name>